<reference evidence="2 3" key="1">
    <citation type="journal article" date="2016" name="DNA Res.">
        <title>Genome sequence of Aspergillus luchuensis NBRC 4314.</title>
        <authorList>
            <person name="Yamada O."/>
            <person name="Machida M."/>
            <person name="Hosoyama A."/>
            <person name="Goto M."/>
            <person name="Takahashi T."/>
            <person name="Futagami T."/>
            <person name="Yamagata Y."/>
            <person name="Takeuchi M."/>
            <person name="Kobayashi T."/>
            <person name="Koike H."/>
            <person name="Abe K."/>
            <person name="Asai K."/>
            <person name="Arita M."/>
            <person name="Fujita N."/>
            <person name="Fukuda K."/>
            <person name="Higa K."/>
            <person name="Horikawa H."/>
            <person name="Ishikawa T."/>
            <person name="Jinno K."/>
            <person name="Kato Y."/>
            <person name="Kirimura K."/>
            <person name="Mizutani O."/>
            <person name="Nakasone K."/>
            <person name="Sano M."/>
            <person name="Shiraishi Y."/>
            <person name="Tsukahara M."/>
            <person name="Gomi K."/>
        </authorList>
    </citation>
    <scope>NUCLEOTIDE SEQUENCE [LARGE SCALE GENOMIC DNA]</scope>
    <source>
        <strain evidence="2 3">RIB 2604</strain>
    </source>
</reference>
<dbReference type="AlphaFoldDB" id="A0A146FTS3"/>
<proteinExistence type="predicted"/>
<evidence type="ECO:0000313" key="3">
    <source>
        <dbReference type="Proteomes" id="UP000075230"/>
    </source>
</evidence>
<comment type="caution">
    <text evidence="2">The sequence shown here is derived from an EMBL/GenBank/DDBJ whole genome shotgun (WGS) entry which is preliminary data.</text>
</comment>
<dbReference type="EMBL" id="BCWF01000027">
    <property type="protein sequence ID" value="GAT29046.1"/>
    <property type="molecule type" value="Genomic_DNA"/>
</dbReference>
<protein>
    <submittedName>
        <fullName evidence="2">Exopolyphosphatase</fullName>
    </submittedName>
</protein>
<name>A0A146FTS3_ASPKA</name>
<feature type="compositionally biased region" description="Polar residues" evidence="1">
    <location>
        <begin position="38"/>
        <end position="50"/>
    </location>
</feature>
<reference evidence="3" key="2">
    <citation type="submission" date="2016-02" db="EMBL/GenBank/DDBJ databases">
        <title>Genome sequencing of Aspergillus luchuensis NBRC 4314.</title>
        <authorList>
            <person name="Yamada O."/>
        </authorList>
    </citation>
    <scope>NUCLEOTIDE SEQUENCE [LARGE SCALE GENOMIC DNA]</scope>
    <source>
        <strain evidence="3">RIB 2604</strain>
    </source>
</reference>
<accession>A0A146FTS3</accession>
<sequence length="57" mass="6529">MEKIQILKWRINFCYGILVEAVEGWPWQELPERPPTRPSGTVQGKGTENNSNEKEGS</sequence>
<organism evidence="2 3">
    <name type="scientific">Aspergillus kawachii</name>
    <name type="common">White koji mold</name>
    <name type="synonym">Aspergillus awamori var. kawachi</name>
    <dbReference type="NCBI Taxonomy" id="1069201"/>
    <lineage>
        <taxon>Eukaryota</taxon>
        <taxon>Fungi</taxon>
        <taxon>Dikarya</taxon>
        <taxon>Ascomycota</taxon>
        <taxon>Pezizomycotina</taxon>
        <taxon>Eurotiomycetes</taxon>
        <taxon>Eurotiomycetidae</taxon>
        <taxon>Eurotiales</taxon>
        <taxon>Aspergillaceae</taxon>
        <taxon>Aspergillus</taxon>
        <taxon>Aspergillus subgen. Circumdati</taxon>
    </lineage>
</organism>
<evidence type="ECO:0000313" key="2">
    <source>
        <dbReference type="EMBL" id="GAT29046.1"/>
    </source>
</evidence>
<feature type="region of interest" description="Disordered" evidence="1">
    <location>
        <begin position="27"/>
        <end position="57"/>
    </location>
</feature>
<evidence type="ECO:0000256" key="1">
    <source>
        <dbReference type="SAM" id="MobiDB-lite"/>
    </source>
</evidence>
<dbReference type="Proteomes" id="UP000075230">
    <property type="component" value="Unassembled WGS sequence"/>
</dbReference>
<gene>
    <name evidence="2" type="ORF">RIB2604_02800170</name>
</gene>